<evidence type="ECO:0000313" key="2">
    <source>
        <dbReference type="Proteomes" id="UP001220395"/>
    </source>
</evidence>
<sequence length="107" mass="11886">MPRISPSLLRLALAWEIQARAQGGLARQTRQRLAQIGAAKTRTPPARAGMRLVREWNGQAHVVTVGKDEVIRWDGREWRSLSEVARAITGTRWSGPAFFGLKKTIAA</sequence>
<name>A0ABY7TJV7_9SPHN</name>
<reference evidence="1 2" key="1">
    <citation type="submission" date="2023-02" db="EMBL/GenBank/DDBJ databases">
        <title>Genome sequence of Sphingomonas naphthae.</title>
        <authorList>
            <person name="Kim S."/>
            <person name="Heo J."/>
            <person name="Kwon S.-W."/>
        </authorList>
    </citation>
    <scope>NUCLEOTIDE SEQUENCE [LARGE SCALE GENOMIC DNA]</scope>
    <source>
        <strain evidence="1 2">KACC 18716</strain>
    </source>
</reference>
<dbReference type="InterPro" id="IPR021322">
    <property type="entry name" value="DUF2924"/>
</dbReference>
<dbReference type="Proteomes" id="UP001220395">
    <property type="component" value="Chromosome"/>
</dbReference>
<evidence type="ECO:0000313" key="1">
    <source>
        <dbReference type="EMBL" id="WCT72159.1"/>
    </source>
</evidence>
<dbReference type="RefSeq" id="WP_273686112.1">
    <property type="nucleotide sequence ID" value="NZ_CP117411.1"/>
</dbReference>
<dbReference type="EMBL" id="CP117411">
    <property type="protein sequence ID" value="WCT72159.1"/>
    <property type="molecule type" value="Genomic_DNA"/>
</dbReference>
<proteinExistence type="predicted"/>
<protein>
    <submittedName>
        <fullName evidence="1">DUF2924 domain-containing protein</fullName>
    </submittedName>
</protein>
<keyword evidence="2" id="KW-1185">Reference proteome</keyword>
<gene>
    <name evidence="1" type="ORF">PQ455_10950</name>
</gene>
<dbReference type="Pfam" id="PF11149">
    <property type="entry name" value="DUF2924"/>
    <property type="match status" value="1"/>
</dbReference>
<organism evidence="1 2">
    <name type="scientific">Sphingomonas naphthae</name>
    <dbReference type="NCBI Taxonomy" id="1813468"/>
    <lineage>
        <taxon>Bacteria</taxon>
        <taxon>Pseudomonadati</taxon>
        <taxon>Pseudomonadota</taxon>
        <taxon>Alphaproteobacteria</taxon>
        <taxon>Sphingomonadales</taxon>
        <taxon>Sphingomonadaceae</taxon>
        <taxon>Sphingomonas</taxon>
    </lineage>
</organism>
<accession>A0ABY7TJV7</accession>